<proteinExistence type="predicted"/>
<sequence length="71" mass="8226">ITQADVGYFLRELFLRAGYADSDYQAVKEELDEENWYLVYEPLMIPEIIGDATPEETYVEETEKETEIATA</sequence>
<dbReference type="EMBL" id="LAZR01024571">
    <property type="protein sequence ID" value="KKL74690.1"/>
    <property type="molecule type" value="Genomic_DNA"/>
</dbReference>
<protein>
    <submittedName>
        <fullName evidence="1">Uncharacterized protein</fullName>
    </submittedName>
</protein>
<gene>
    <name evidence="1" type="ORF">LCGC14_2062400</name>
</gene>
<dbReference type="AlphaFoldDB" id="A0A0F9GZA2"/>
<accession>A0A0F9GZA2</accession>
<feature type="non-terminal residue" evidence="1">
    <location>
        <position position="1"/>
    </location>
</feature>
<evidence type="ECO:0000313" key="1">
    <source>
        <dbReference type="EMBL" id="KKL74690.1"/>
    </source>
</evidence>
<comment type="caution">
    <text evidence="1">The sequence shown here is derived from an EMBL/GenBank/DDBJ whole genome shotgun (WGS) entry which is preliminary data.</text>
</comment>
<name>A0A0F9GZA2_9ZZZZ</name>
<organism evidence="1">
    <name type="scientific">marine sediment metagenome</name>
    <dbReference type="NCBI Taxonomy" id="412755"/>
    <lineage>
        <taxon>unclassified sequences</taxon>
        <taxon>metagenomes</taxon>
        <taxon>ecological metagenomes</taxon>
    </lineage>
</organism>
<reference evidence="1" key="1">
    <citation type="journal article" date="2015" name="Nature">
        <title>Complex archaea that bridge the gap between prokaryotes and eukaryotes.</title>
        <authorList>
            <person name="Spang A."/>
            <person name="Saw J.H."/>
            <person name="Jorgensen S.L."/>
            <person name="Zaremba-Niedzwiedzka K."/>
            <person name="Martijn J."/>
            <person name="Lind A.E."/>
            <person name="van Eijk R."/>
            <person name="Schleper C."/>
            <person name="Guy L."/>
            <person name="Ettema T.J."/>
        </authorList>
    </citation>
    <scope>NUCLEOTIDE SEQUENCE</scope>
</reference>